<dbReference type="AlphaFoldDB" id="A0A1V3BVA2"/>
<sequence length="138" mass="14295">MFTIGAALCLSLFWFLRKKAHWLISGFFAVIGGAFFAVGFFGGLVAGVVVWIEGFVLGLIPEPVNTGSAIAAICVFALVMVVVDVWRDKKLDESGQWAAICLPVLLLAAGGAMGGVGGDVVYSVAGAGTDIFGPVLGW</sequence>
<feature type="transmembrane region" description="Helical" evidence="1">
    <location>
        <begin position="64"/>
        <end position="85"/>
    </location>
</feature>
<dbReference type="EMBL" id="MCOK01000001">
    <property type="protein sequence ID" value="OOC52481.1"/>
    <property type="molecule type" value="Genomic_DNA"/>
</dbReference>
<dbReference type="RefSeq" id="WP_077688824.1">
    <property type="nucleotide sequence ID" value="NZ_MCOK01000001.1"/>
</dbReference>
<keyword evidence="1" id="KW-1133">Transmembrane helix</keyword>
<keyword evidence="1" id="KW-0472">Membrane</keyword>
<name>A0A1V3BVA2_9ACTN</name>
<dbReference type="STRING" id="501010.NOSIN_00380"/>
<gene>
    <name evidence="2" type="ORF">NOSIN_00380</name>
</gene>
<feature type="transmembrane region" description="Helical" evidence="1">
    <location>
        <begin position="97"/>
        <end position="116"/>
    </location>
</feature>
<protein>
    <submittedName>
        <fullName evidence="2">Uncharacterized protein</fullName>
    </submittedName>
</protein>
<reference evidence="3" key="1">
    <citation type="submission" date="2016-08" db="EMBL/GenBank/DDBJ databases">
        <authorList>
            <person name="Tokovenko B."/>
            <person name="Kalinowski J."/>
        </authorList>
    </citation>
    <scope>NUCLEOTIDE SEQUENCE [LARGE SCALE GENOMIC DNA]</scope>
    <source>
        <strain evidence="3">UTMC102</strain>
    </source>
</reference>
<keyword evidence="1" id="KW-0812">Transmembrane</keyword>
<accession>A0A1V3BVA2</accession>
<comment type="caution">
    <text evidence="2">The sequence shown here is derived from an EMBL/GenBank/DDBJ whole genome shotgun (WGS) entry which is preliminary data.</text>
</comment>
<proteinExistence type="predicted"/>
<organism evidence="2 3">
    <name type="scientific">Nocardiopsis sinuspersici</name>
    <dbReference type="NCBI Taxonomy" id="501010"/>
    <lineage>
        <taxon>Bacteria</taxon>
        <taxon>Bacillati</taxon>
        <taxon>Actinomycetota</taxon>
        <taxon>Actinomycetes</taxon>
        <taxon>Streptosporangiales</taxon>
        <taxon>Nocardiopsidaceae</taxon>
        <taxon>Nocardiopsis</taxon>
    </lineage>
</organism>
<feature type="transmembrane region" description="Helical" evidence="1">
    <location>
        <begin position="22"/>
        <end position="52"/>
    </location>
</feature>
<evidence type="ECO:0000313" key="2">
    <source>
        <dbReference type="EMBL" id="OOC52481.1"/>
    </source>
</evidence>
<dbReference type="OrthoDB" id="3430909at2"/>
<dbReference type="Proteomes" id="UP000189004">
    <property type="component" value="Unassembled WGS sequence"/>
</dbReference>
<keyword evidence="3" id="KW-1185">Reference proteome</keyword>
<evidence type="ECO:0000256" key="1">
    <source>
        <dbReference type="SAM" id="Phobius"/>
    </source>
</evidence>
<evidence type="ECO:0000313" key="3">
    <source>
        <dbReference type="Proteomes" id="UP000189004"/>
    </source>
</evidence>